<feature type="compositionally biased region" description="Low complexity" evidence="2">
    <location>
        <begin position="220"/>
        <end position="239"/>
    </location>
</feature>
<dbReference type="EMBL" id="JAGKSP010000004">
    <property type="protein sequence ID" value="MBP3963651.1"/>
    <property type="molecule type" value="Genomic_DNA"/>
</dbReference>
<sequence length="264" mass="30066">MRATRSVREMMDKQMVMEWAKMLMSYKFALDEISTKLTILNEELQFVQHYNPIEHVKTRIKSPESIVEKLQRKGVEVSKENAAAHIRDIAGVRVICSFTTDVYRVYEMILRQGDVKVIEVKDYIKDPKPNGYQSLHMIIEIPVFLSDRIEHVKVEIQLRTIAMDFWASLEHKIYYQFHDDMPDSIRDQLKETADMIGALDKRMLGLKEEVQRFSEDALHTTTSSLALSPPAPPAQSAVPTPKPAPKPAPVAALSPKPAPAQSPL</sequence>
<dbReference type="InterPro" id="IPR052366">
    <property type="entry name" value="GTP_Pyrophosphokinase"/>
</dbReference>
<comment type="caution">
    <text evidence="4">The sequence shown here is derived from an EMBL/GenBank/DDBJ whole genome shotgun (WGS) entry which is preliminary data.</text>
</comment>
<dbReference type="Pfam" id="PF04607">
    <property type="entry name" value="RelA_SpoT"/>
    <property type="match status" value="1"/>
</dbReference>
<keyword evidence="5" id="KW-1185">Reference proteome</keyword>
<dbReference type="InterPro" id="IPR007685">
    <property type="entry name" value="RelA_SpoT"/>
</dbReference>
<evidence type="ECO:0000259" key="3">
    <source>
        <dbReference type="SMART" id="SM00954"/>
    </source>
</evidence>
<proteinExistence type="predicted"/>
<dbReference type="Gene3D" id="1.10.287.860">
    <property type="entry name" value="Nucleotidyltransferase"/>
    <property type="match status" value="1"/>
</dbReference>
<organism evidence="4 5">
    <name type="scientific">Paenibacillus lignilyticus</name>
    <dbReference type="NCBI Taxonomy" id="1172615"/>
    <lineage>
        <taxon>Bacteria</taxon>
        <taxon>Bacillati</taxon>
        <taxon>Bacillota</taxon>
        <taxon>Bacilli</taxon>
        <taxon>Bacillales</taxon>
        <taxon>Paenibacillaceae</taxon>
        <taxon>Paenibacillus</taxon>
    </lineage>
</organism>
<feature type="region of interest" description="Disordered" evidence="2">
    <location>
        <begin position="218"/>
        <end position="264"/>
    </location>
</feature>
<gene>
    <name evidence="4" type="ORF">I8J30_13120</name>
</gene>
<reference evidence="4 5" key="1">
    <citation type="submission" date="2021-04" db="EMBL/GenBank/DDBJ databases">
        <title>Paenibacillus sp. DLE-14 whole genome sequence.</title>
        <authorList>
            <person name="Ham Y.J."/>
        </authorList>
    </citation>
    <scope>NUCLEOTIDE SEQUENCE [LARGE SCALE GENOMIC DNA]</scope>
    <source>
        <strain evidence="4 5">DLE-14</strain>
    </source>
</reference>
<evidence type="ECO:0000256" key="2">
    <source>
        <dbReference type="SAM" id="MobiDB-lite"/>
    </source>
</evidence>
<dbReference type="Gene3D" id="3.30.460.10">
    <property type="entry name" value="Beta Polymerase, domain 2"/>
    <property type="match status" value="1"/>
</dbReference>
<dbReference type="PANTHER" id="PTHR47837">
    <property type="entry name" value="GTP PYROPHOSPHOKINASE YJBM"/>
    <property type="match status" value="1"/>
</dbReference>
<dbReference type="PANTHER" id="PTHR47837:SF2">
    <property type="entry name" value="GTP PYROPHOSPHOKINASE YWAC"/>
    <property type="match status" value="1"/>
</dbReference>
<evidence type="ECO:0000313" key="5">
    <source>
        <dbReference type="Proteomes" id="UP000673394"/>
    </source>
</evidence>
<evidence type="ECO:0000256" key="1">
    <source>
        <dbReference type="ARBA" id="ARBA00004976"/>
    </source>
</evidence>
<accession>A0ABS5CCH0</accession>
<name>A0ABS5CCH0_9BACL</name>
<evidence type="ECO:0000313" key="4">
    <source>
        <dbReference type="EMBL" id="MBP3963651.1"/>
    </source>
</evidence>
<feature type="domain" description="RelA/SpoT" evidence="3">
    <location>
        <begin position="58"/>
        <end position="181"/>
    </location>
</feature>
<dbReference type="Proteomes" id="UP000673394">
    <property type="component" value="Unassembled WGS sequence"/>
</dbReference>
<dbReference type="InterPro" id="IPR043519">
    <property type="entry name" value="NT_sf"/>
</dbReference>
<comment type="pathway">
    <text evidence="1">Purine metabolism; ppGpp biosynthesis; ppGpp from GTP: step 1/2.</text>
</comment>
<dbReference type="SUPFAM" id="SSF81301">
    <property type="entry name" value="Nucleotidyltransferase"/>
    <property type="match status" value="1"/>
</dbReference>
<protein>
    <submittedName>
        <fullName evidence="4">GTP pyrophosphokinase family protein</fullName>
    </submittedName>
</protein>
<dbReference type="CDD" id="cd05399">
    <property type="entry name" value="NT_Rel-Spo_like"/>
    <property type="match status" value="1"/>
</dbReference>
<dbReference type="SMART" id="SM00954">
    <property type="entry name" value="RelA_SpoT"/>
    <property type="match status" value="1"/>
</dbReference>